<proteinExistence type="inferred from homology"/>
<keyword evidence="9" id="KW-0732">Signal</keyword>
<dbReference type="EC" id="3.5.1.1" evidence="2"/>
<dbReference type="EMBL" id="FOXX01000007">
    <property type="protein sequence ID" value="SFQ70651.1"/>
    <property type="molecule type" value="Genomic_DNA"/>
</dbReference>
<dbReference type="InterPro" id="IPR020827">
    <property type="entry name" value="Asparaginase/glutaminase_AS1"/>
</dbReference>
<dbReference type="PRINTS" id="PR00139">
    <property type="entry name" value="ASNGLNASE"/>
</dbReference>
<feature type="domain" description="Asparaginase/glutaminase C-terminal" evidence="11">
    <location>
        <begin position="274"/>
        <end position="376"/>
    </location>
</feature>
<evidence type="ECO:0000256" key="2">
    <source>
        <dbReference type="ARBA" id="ARBA00012920"/>
    </source>
</evidence>
<organism evidence="12 13">
    <name type="scientific">Priestia endophytica DSM 13796</name>
    <dbReference type="NCBI Taxonomy" id="1121089"/>
    <lineage>
        <taxon>Bacteria</taxon>
        <taxon>Bacillati</taxon>
        <taxon>Bacillota</taxon>
        <taxon>Bacilli</taxon>
        <taxon>Bacillales</taxon>
        <taxon>Bacillaceae</taxon>
        <taxon>Priestia</taxon>
    </lineage>
</organism>
<evidence type="ECO:0000313" key="13">
    <source>
        <dbReference type="Proteomes" id="UP000182762"/>
    </source>
</evidence>
<keyword evidence="13" id="KW-1185">Reference proteome</keyword>
<protein>
    <recommendedName>
        <fullName evidence="2">asparaginase</fullName>
        <ecNumber evidence="2">3.5.1.1</ecNumber>
    </recommendedName>
</protein>
<comment type="catalytic activity">
    <reaction evidence="4">
        <text>L-asparagine + H2O = L-aspartate + NH4(+)</text>
        <dbReference type="Rhea" id="RHEA:21016"/>
        <dbReference type="ChEBI" id="CHEBI:15377"/>
        <dbReference type="ChEBI" id="CHEBI:28938"/>
        <dbReference type="ChEBI" id="CHEBI:29991"/>
        <dbReference type="ChEBI" id="CHEBI:58048"/>
        <dbReference type="EC" id="3.5.1.1"/>
    </reaction>
</comment>
<feature type="active site" evidence="6">
    <location>
        <position position="151"/>
    </location>
</feature>
<keyword evidence="3" id="KW-0378">Hydrolase</keyword>
<evidence type="ECO:0000313" key="12">
    <source>
        <dbReference type="EMBL" id="SFQ70651.1"/>
    </source>
</evidence>
<dbReference type="Pfam" id="PF17763">
    <property type="entry name" value="Asparaginase_C"/>
    <property type="match status" value="1"/>
</dbReference>
<feature type="region of interest" description="Disordered" evidence="8">
    <location>
        <begin position="31"/>
        <end position="57"/>
    </location>
</feature>
<evidence type="ECO:0000256" key="3">
    <source>
        <dbReference type="ARBA" id="ARBA00022801"/>
    </source>
</evidence>
<evidence type="ECO:0000256" key="1">
    <source>
        <dbReference type="ARBA" id="ARBA00010518"/>
    </source>
</evidence>
<dbReference type="PANTHER" id="PTHR11707:SF28">
    <property type="entry name" value="60 KDA LYSOPHOSPHOLIPASE"/>
    <property type="match status" value="1"/>
</dbReference>
<dbReference type="Proteomes" id="UP000182762">
    <property type="component" value="Unassembled WGS sequence"/>
</dbReference>
<dbReference type="PROSITE" id="PS00144">
    <property type="entry name" value="ASN_GLN_ASE_1"/>
    <property type="match status" value="1"/>
</dbReference>
<evidence type="ECO:0000256" key="5">
    <source>
        <dbReference type="PROSITE-ProRule" id="PRU10099"/>
    </source>
</evidence>
<dbReference type="InterPro" id="IPR027473">
    <property type="entry name" value="L-asparaginase_C"/>
</dbReference>
<dbReference type="InterPro" id="IPR036152">
    <property type="entry name" value="Asp/glu_Ase-like_sf"/>
</dbReference>
<feature type="chain" id="PRO_5045274564" description="asparaginase" evidence="9">
    <location>
        <begin position="29"/>
        <end position="379"/>
    </location>
</feature>
<dbReference type="Gene3D" id="3.40.50.1170">
    <property type="entry name" value="L-asparaginase, N-terminal domain"/>
    <property type="match status" value="1"/>
</dbReference>
<feature type="domain" description="L-asparaginase N-terminal" evidence="10">
    <location>
        <begin position="62"/>
        <end position="253"/>
    </location>
</feature>
<dbReference type="Pfam" id="PF00710">
    <property type="entry name" value="Asparaginase"/>
    <property type="match status" value="1"/>
</dbReference>
<dbReference type="CDD" id="cd08964">
    <property type="entry name" value="L-asparaginase_II"/>
    <property type="match status" value="1"/>
</dbReference>
<gene>
    <name evidence="12" type="ORF">SAMN02745910_02862</name>
</gene>
<dbReference type="InterPro" id="IPR027474">
    <property type="entry name" value="L-asparaginase_N"/>
</dbReference>
<feature type="active site" evidence="5">
    <location>
        <position position="71"/>
    </location>
</feature>
<dbReference type="SUPFAM" id="SSF53774">
    <property type="entry name" value="Glutaminase/Asparaginase"/>
    <property type="match status" value="1"/>
</dbReference>
<dbReference type="InterPro" id="IPR037152">
    <property type="entry name" value="L-asparaginase_N_sf"/>
</dbReference>
<dbReference type="PROSITE" id="PS00917">
    <property type="entry name" value="ASN_GLN_ASE_2"/>
    <property type="match status" value="1"/>
</dbReference>
<comment type="caution">
    <text evidence="12">The sequence shown here is derived from an EMBL/GenBank/DDBJ whole genome shotgun (WGS) entry which is preliminary data.</text>
</comment>
<feature type="signal peptide" evidence="9">
    <location>
        <begin position="1"/>
        <end position="28"/>
    </location>
</feature>
<dbReference type="SMART" id="SM00870">
    <property type="entry name" value="Asparaginase"/>
    <property type="match status" value="1"/>
</dbReference>
<dbReference type="InterPro" id="IPR040919">
    <property type="entry name" value="Asparaginase_C"/>
</dbReference>
<dbReference type="PANTHER" id="PTHR11707">
    <property type="entry name" value="L-ASPARAGINASE"/>
    <property type="match status" value="1"/>
</dbReference>
<dbReference type="InterPro" id="IPR027475">
    <property type="entry name" value="Asparaginase/glutaminase_AS2"/>
</dbReference>
<dbReference type="InterPro" id="IPR004550">
    <property type="entry name" value="AsnASE_II"/>
</dbReference>
<evidence type="ECO:0000256" key="9">
    <source>
        <dbReference type="SAM" id="SignalP"/>
    </source>
</evidence>
<reference evidence="12 13" key="1">
    <citation type="submission" date="2016-10" db="EMBL/GenBank/DDBJ databases">
        <authorList>
            <person name="Varghese N."/>
            <person name="Submissions S."/>
        </authorList>
    </citation>
    <scope>NUCLEOTIDE SEQUENCE [LARGE SCALE GENOMIC DNA]</scope>
    <source>
        <strain evidence="12 13">DSM 13796</strain>
    </source>
</reference>
<dbReference type="Gene3D" id="3.40.50.40">
    <property type="match status" value="1"/>
</dbReference>
<comment type="similarity">
    <text evidence="1 7">Belongs to the asparaginase 1 family.</text>
</comment>
<dbReference type="PROSITE" id="PS51732">
    <property type="entry name" value="ASN_GLN_ASE_3"/>
    <property type="match status" value="1"/>
</dbReference>
<accession>A0A1I6APN7</accession>
<evidence type="ECO:0000259" key="11">
    <source>
        <dbReference type="Pfam" id="PF17763"/>
    </source>
</evidence>
<evidence type="ECO:0000256" key="8">
    <source>
        <dbReference type="SAM" id="MobiDB-lite"/>
    </source>
</evidence>
<evidence type="ECO:0000256" key="7">
    <source>
        <dbReference type="RuleBase" id="RU004456"/>
    </source>
</evidence>
<evidence type="ECO:0000259" key="10">
    <source>
        <dbReference type="Pfam" id="PF00710"/>
    </source>
</evidence>
<dbReference type="PROSITE" id="PS51257">
    <property type="entry name" value="PROKAR_LIPOPROTEIN"/>
    <property type="match status" value="1"/>
</dbReference>
<dbReference type="PIRSF" id="PIRSF500176">
    <property type="entry name" value="L_ASNase"/>
    <property type="match status" value="1"/>
</dbReference>
<dbReference type="InterPro" id="IPR006034">
    <property type="entry name" value="Asparaginase/glutaminase-like"/>
</dbReference>
<dbReference type="PIRSF" id="PIRSF001220">
    <property type="entry name" value="L-ASNase_gatD"/>
    <property type="match status" value="1"/>
</dbReference>
<evidence type="ECO:0000256" key="6">
    <source>
        <dbReference type="PROSITE-ProRule" id="PRU10100"/>
    </source>
</evidence>
<dbReference type="NCBIfam" id="TIGR00520">
    <property type="entry name" value="asnASE_II"/>
    <property type="match status" value="1"/>
</dbReference>
<feature type="compositionally biased region" description="Basic and acidic residues" evidence="8">
    <location>
        <begin position="47"/>
        <end position="56"/>
    </location>
</feature>
<evidence type="ECO:0000256" key="4">
    <source>
        <dbReference type="ARBA" id="ARBA00049366"/>
    </source>
</evidence>
<sequence>MEINKKFRNKSLAFVLPFMLLVGCGTTAQEKGQEDSSVKVSSSESNEEVKDTKAGENNRLPNVQILATGGTIAGGGESNTSTTDYKAGEVGVDELIKAVPEMKEIANVDGEQVVNIGSPDVTNEILLKLGKRVNELLASDNVDGIVITHGTDTLEETAYFLNLVVKSDKPVVVVGAMRPATAISADGPLNLYNAVKVASSKEARGKGTMVVLNDRIASARYVTKTNTTAPDTFKAEEMGYIGTIADDVYFNNTITRKHTTETDFDISTIEKLPQVDILYGHQNEGNYLFKAAVDADSKGIVYAGSGNGSMSEVADEAAKEAEDAGIEIVRSSRTGNGVVTPKDYISANSLNPQKARILLMLSLTKTEDKEKIQQYFDEY</sequence>
<name>A0A1I6APN7_9BACI</name>